<dbReference type="GO" id="GO:0016787">
    <property type="term" value="F:hydrolase activity"/>
    <property type="evidence" value="ECO:0007669"/>
    <property type="project" value="UniProtKB-KW"/>
</dbReference>
<feature type="domain" description="Peptidase S49" evidence="6">
    <location>
        <begin position="135"/>
        <end position="279"/>
    </location>
</feature>
<dbReference type="CDD" id="cd07018">
    <property type="entry name" value="S49_SppA_67K_type"/>
    <property type="match status" value="1"/>
</dbReference>
<evidence type="ECO:0000256" key="1">
    <source>
        <dbReference type="ARBA" id="ARBA00008683"/>
    </source>
</evidence>
<keyword evidence="4" id="KW-0720">Serine protease</keyword>
<organism evidence="7 8">
    <name type="scientific">Roseateles paludis</name>
    <dbReference type="NCBI Taxonomy" id="3145238"/>
    <lineage>
        <taxon>Bacteria</taxon>
        <taxon>Pseudomonadati</taxon>
        <taxon>Pseudomonadota</taxon>
        <taxon>Betaproteobacteria</taxon>
        <taxon>Burkholderiales</taxon>
        <taxon>Sphaerotilaceae</taxon>
        <taxon>Roseateles</taxon>
    </lineage>
</organism>
<keyword evidence="5" id="KW-1133">Transmembrane helix</keyword>
<protein>
    <submittedName>
        <fullName evidence="7">Signal peptide peptidase SppA</fullName>
        <ecNumber evidence="7">3.4.21.-</ecNumber>
    </submittedName>
</protein>
<name>A0ABV0G715_9BURK</name>
<dbReference type="Proteomes" id="UP001495147">
    <property type="component" value="Unassembled WGS sequence"/>
</dbReference>
<comment type="caution">
    <text evidence="7">The sequence shown here is derived from an EMBL/GenBank/DDBJ whole genome shotgun (WGS) entry which is preliminary data.</text>
</comment>
<dbReference type="Gene3D" id="6.20.330.10">
    <property type="match status" value="1"/>
</dbReference>
<evidence type="ECO:0000256" key="4">
    <source>
        <dbReference type="ARBA" id="ARBA00022825"/>
    </source>
</evidence>
<feature type="domain" description="Peptidase S49" evidence="6">
    <location>
        <begin position="388"/>
        <end position="538"/>
    </location>
</feature>
<evidence type="ECO:0000256" key="3">
    <source>
        <dbReference type="ARBA" id="ARBA00022801"/>
    </source>
</evidence>
<proteinExistence type="inferred from homology"/>
<keyword evidence="3 7" id="KW-0378">Hydrolase</keyword>
<dbReference type="PIRSF" id="PIRSF001217">
    <property type="entry name" value="Protease_4_SppA"/>
    <property type="match status" value="1"/>
</dbReference>
<keyword evidence="5" id="KW-0812">Transmembrane</keyword>
<dbReference type="PANTHER" id="PTHR33209">
    <property type="entry name" value="PROTEASE 4"/>
    <property type="match status" value="1"/>
</dbReference>
<dbReference type="EMBL" id="JBDPZD010000008">
    <property type="protein sequence ID" value="MEO3693524.1"/>
    <property type="molecule type" value="Genomic_DNA"/>
</dbReference>
<dbReference type="InterPro" id="IPR004634">
    <property type="entry name" value="Pept_S49_pIV"/>
</dbReference>
<dbReference type="CDD" id="cd07023">
    <property type="entry name" value="S49_Sppa_N_C"/>
    <property type="match status" value="1"/>
</dbReference>
<gene>
    <name evidence="7" type="primary">sppA</name>
    <name evidence="7" type="ORF">ABDJ85_18790</name>
</gene>
<evidence type="ECO:0000259" key="6">
    <source>
        <dbReference type="Pfam" id="PF01343"/>
    </source>
</evidence>
<sequence>MKPLLRVFGALFVGLWRVLDGLRRTLLNLLLLLVLTALALLWWTRGQAPLADRTALVLRLDGALVEQYAGSARQRALSQLQGRSVPHQARLRDVLRALELAETDPKISVLLLDVDDLASAGLASLHEVRDALLRFKRSGKPVLAYAEHLGQKGYYLAAHADQLHLHPFGLVMLDGFGGYRTYFKDALDRLGVQAHVMRVGSFKNAAEPYTANAPSAATREADTALYGELWSRFVGELASARQLTADDITGLIDALPERLAKAGGQPAALALEAKWVDGLKTRDEFRALVLQHAGRDEAAKSFRQIGFEAYLARQATPVAKPNVAIVVAEGEIVDGETGPGRVGGDSTARLVRRAREDEGIQALVLRVSSPGGSVFASELIRREVELTRQAGKPVVVSMGDVAASGGYWISMGANRVLADPSTVTGSIGVFSLLPTAEGLLGKLSLRTGGTTTTWLKGAYDLRRPLDPRMESLLQTGVDHIYDTFIRQAAAARGKTPAEIDASAQGRVWTGAQALERSLIDGLGSLQAAVQSAAELAKLTAPATFTYLEREPGRTERWLARLVDGAVPLLVEPAAPGLQDLLPAGWQEEAALLQAAARLGQDGAWAGTVWAHCLCRRP</sequence>
<dbReference type="InterPro" id="IPR002142">
    <property type="entry name" value="Peptidase_S49"/>
</dbReference>
<dbReference type="RefSeq" id="WP_347706341.1">
    <property type="nucleotide sequence ID" value="NZ_JBDPZD010000008.1"/>
</dbReference>
<keyword evidence="2" id="KW-0645">Protease</keyword>
<comment type="similarity">
    <text evidence="1">Belongs to the peptidase S49 family.</text>
</comment>
<accession>A0ABV0G715</accession>
<evidence type="ECO:0000313" key="7">
    <source>
        <dbReference type="EMBL" id="MEO3693524.1"/>
    </source>
</evidence>
<keyword evidence="8" id="KW-1185">Reference proteome</keyword>
<keyword evidence="5" id="KW-0472">Membrane</keyword>
<dbReference type="SUPFAM" id="SSF52096">
    <property type="entry name" value="ClpP/crotonase"/>
    <property type="match status" value="2"/>
</dbReference>
<evidence type="ECO:0000256" key="5">
    <source>
        <dbReference type="SAM" id="Phobius"/>
    </source>
</evidence>
<dbReference type="InterPro" id="IPR029045">
    <property type="entry name" value="ClpP/crotonase-like_dom_sf"/>
</dbReference>
<evidence type="ECO:0000256" key="2">
    <source>
        <dbReference type="ARBA" id="ARBA00022670"/>
    </source>
</evidence>
<reference evidence="7 8" key="1">
    <citation type="submission" date="2024-05" db="EMBL/GenBank/DDBJ databases">
        <title>Roseateles sp. DJS-2-20 16S ribosomal RNA gene Genome sequencing and assembly.</title>
        <authorList>
            <person name="Woo H."/>
        </authorList>
    </citation>
    <scope>NUCLEOTIDE SEQUENCE [LARGE SCALE GENOMIC DNA]</scope>
    <source>
        <strain evidence="7 8">DJS-2-20</strain>
    </source>
</reference>
<dbReference type="PANTHER" id="PTHR33209:SF1">
    <property type="entry name" value="PEPTIDASE S49 DOMAIN-CONTAINING PROTEIN"/>
    <property type="match status" value="1"/>
</dbReference>
<dbReference type="EC" id="3.4.21.-" evidence="7"/>
<dbReference type="InterPro" id="IPR047217">
    <property type="entry name" value="S49_SppA_67K_type_N"/>
</dbReference>
<dbReference type="Pfam" id="PF01343">
    <property type="entry name" value="Peptidase_S49"/>
    <property type="match status" value="2"/>
</dbReference>
<feature type="transmembrane region" description="Helical" evidence="5">
    <location>
        <begin position="26"/>
        <end position="44"/>
    </location>
</feature>
<dbReference type="InterPro" id="IPR047272">
    <property type="entry name" value="S49_SppA_C"/>
</dbReference>
<dbReference type="NCBIfam" id="TIGR00705">
    <property type="entry name" value="SppA_67K"/>
    <property type="match status" value="1"/>
</dbReference>
<dbReference type="Gene3D" id="3.90.226.10">
    <property type="entry name" value="2-enoyl-CoA Hydratase, Chain A, domain 1"/>
    <property type="match status" value="2"/>
</dbReference>
<evidence type="ECO:0000313" key="8">
    <source>
        <dbReference type="Proteomes" id="UP001495147"/>
    </source>
</evidence>